<evidence type="ECO:0000313" key="6">
    <source>
        <dbReference type="EMBL" id="MER6976851.1"/>
    </source>
</evidence>
<feature type="domain" description="HTH merR-type" evidence="5">
    <location>
        <begin position="1"/>
        <end position="46"/>
    </location>
</feature>
<dbReference type="PANTHER" id="PTHR30204:SF69">
    <property type="entry name" value="MERR-FAMILY TRANSCRIPTIONAL REGULATOR"/>
    <property type="match status" value="1"/>
</dbReference>
<evidence type="ECO:0000256" key="2">
    <source>
        <dbReference type="ARBA" id="ARBA00023015"/>
    </source>
</evidence>
<keyword evidence="2" id="KW-0805">Transcription regulation</keyword>
<reference evidence="6 7" key="1">
    <citation type="submission" date="2024-06" db="EMBL/GenBank/DDBJ databases">
        <title>The Natural Products Discovery Center: Release of the First 8490 Sequenced Strains for Exploring Actinobacteria Biosynthetic Diversity.</title>
        <authorList>
            <person name="Kalkreuter E."/>
            <person name="Kautsar S.A."/>
            <person name="Yang D."/>
            <person name="Bader C.D."/>
            <person name="Teijaro C.N."/>
            <person name="Fluegel L."/>
            <person name="Davis C.M."/>
            <person name="Simpson J.R."/>
            <person name="Lauterbach L."/>
            <person name="Steele A.D."/>
            <person name="Gui C."/>
            <person name="Meng S."/>
            <person name="Li G."/>
            <person name="Viehrig K."/>
            <person name="Ye F."/>
            <person name="Su P."/>
            <person name="Kiefer A.F."/>
            <person name="Nichols A."/>
            <person name="Cepeda A.J."/>
            <person name="Yan W."/>
            <person name="Fan B."/>
            <person name="Jiang Y."/>
            <person name="Adhikari A."/>
            <person name="Zheng C.-J."/>
            <person name="Schuster L."/>
            <person name="Cowan T.M."/>
            <person name="Smanski M.J."/>
            <person name="Chevrette M.G."/>
            <person name="De Carvalho L.P.S."/>
            <person name="Shen B."/>
        </authorList>
    </citation>
    <scope>NUCLEOTIDE SEQUENCE [LARGE SCALE GENOMIC DNA]</scope>
    <source>
        <strain evidence="6 7">NPDC000634</strain>
    </source>
</reference>
<evidence type="ECO:0000259" key="5">
    <source>
        <dbReference type="PROSITE" id="PS50937"/>
    </source>
</evidence>
<evidence type="ECO:0000256" key="3">
    <source>
        <dbReference type="ARBA" id="ARBA00023125"/>
    </source>
</evidence>
<dbReference type="Gene3D" id="1.10.1660.10">
    <property type="match status" value="1"/>
</dbReference>
<evidence type="ECO:0000256" key="4">
    <source>
        <dbReference type="ARBA" id="ARBA00023163"/>
    </source>
</evidence>
<dbReference type="RefSeq" id="WP_086723585.1">
    <property type="nucleotide sequence ID" value="NZ_MUBM01000038.1"/>
</dbReference>
<dbReference type="InterPro" id="IPR009061">
    <property type="entry name" value="DNA-bd_dom_put_sf"/>
</dbReference>
<dbReference type="Pfam" id="PF13411">
    <property type="entry name" value="MerR_1"/>
    <property type="match status" value="1"/>
</dbReference>
<evidence type="ECO:0000313" key="7">
    <source>
        <dbReference type="Proteomes" id="UP001458415"/>
    </source>
</evidence>
<sequence length="104" mass="11484">MGLLAPTRDTAGRRRYGAADLTRVAIILRAKEAGLSLDRIRSLAATTVPVRRRAVLREEADALRSRIRAAQASLDLIECALDCGHSDFTQCEHFRRTVAERLGP</sequence>
<dbReference type="Proteomes" id="UP001458415">
    <property type="component" value="Unassembled WGS sequence"/>
</dbReference>
<keyword evidence="4" id="KW-0804">Transcription</keyword>
<proteinExistence type="predicted"/>
<gene>
    <name evidence="6" type="ORF">ABT317_07395</name>
</gene>
<dbReference type="SUPFAM" id="SSF46955">
    <property type="entry name" value="Putative DNA-binding domain"/>
    <property type="match status" value="1"/>
</dbReference>
<keyword evidence="1" id="KW-0678">Repressor</keyword>
<dbReference type="InterPro" id="IPR000551">
    <property type="entry name" value="MerR-type_HTH_dom"/>
</dbReference>
<dbReference type="CDD" id="cd00592">
    <property type="entry name" value="HTH_MerR-like"/>
    <property type="match status" value="1"/>
</dbReference>
<keyword evidence="7" id="KW-1185">Reference proteome</keyword>
<dbReference type="InterPro" id="IPR047057">
    <property type="entry name" value="MerR_fam"/>
</dbReference>
<dbReference type="PROSITE" id="PS50937">
    <property type="entry name" value="HTH_MERR_2"/>
    <property type="match status" value="1"/>
</dbReference>
<dbReference type="SMART" id="SM00422">
    <property type="entry name" value="HTH_MERR"/>
    <property type="match status" value="1"/>
</dbReference>
<dbReference type="PANTHER" id="PTHR30204">
    <property type="entry name" value="REDOX-CYCLING DRUG-SENSING TRANSCRIPTIONAL ACTIVATOR SOXR"/>
    <property type="match status" value="1"/>
</dbReference>
<accession>A0ABV1VY41</accession>
<organism evidence="6 7">
    <name type="scientific">Streptomyces carpinensis</name>
    <dbReference type="NCBI Taxonomy" id="66369"/>
    <lineage>
        <taxon>Bacteria</taxon>
        <taxon>Bacillati</taxon>
        <taxon>Actinomycetota</taxon>
        <taxon>Actinomycetes</taxon>
        <taxon>Kitasatosporales</taxon>
        <taxon>Streptomycetaceae</taxon>
        <taxon>Streptomyces</taxon>
    </lineage>
</organism>
<keyword evidence="3" id="KW-0238">DNA-binding</keyword>
<protein>
    <submittedName>
        <fullName evidence="6">MerR family transcriptional regulator</fullName>
    </submittedName>
</protein>
<evidence type="ECO:0000256" key="1">
    <source>
        <dbReference type="ARBA" id="ARBA00022491"/>
    </source>
</evidence>
<dbReference type="EMBL" id="JBEPCU010000072">
    <property type="protein sequence ID" value="MER6976851.1"/>
    <property type="molecule type" value="Genomic_DNA"/>
</dbReference>
<name>A0ABV1VY41_9ACTN</name>
<comment type="caution">
    <text evidence="6">The sequence shown here is derived from an EMBL/GenBank/DDBJ whole genome shotgun (WGS) entry which is preliminary data.</text>
</comment>